<keyword evidence="5" id="KW-0648">Protein biosynthesis</keyword>
<evidence type="ECO:0000256" key="3">
    <source>
        <dbReference type="ARBA" id="ARBA00022741"/>
    </source>
</evidence>
<dbReference type="GO" id="GO:0006428">
    <property type="term" value="P:isoleucyl-tRNA aminoacylation"/>
    <property type="evidence" value="ECO:0007669"/>
    <property type="project" value="TreeGrafter"/>
</dbReference>
<keyword evidence="6" id="KW-0030">Aminoacyl-tRNA synthetase</keyword>
<dbReference type="PANTHER" id="PTHR42765">
    <property type="entry name" value="SOLEUCYL-TRNA SYNTHETASE"/>
    <property type="match status" value="1"/>
</dbReference>
<dbReference type="Pfam" id="PF00133">
    <property type="entry name" value="tRNA-synt_1"/>
    <property type="match status" value="1"/>
</dbReference>
<evidence type="ECO:0000313" key="9">
    <source>
        <dbReference type="EMBL" id="SYV96956.1"/>
    </source>
</evidence>
<feature type="non-terminal residue" evidence="9">
    <location>
        <position position="82"/>
    </location>
</feature>
<evidence type="ECO:0000256" key="7">
    <source>
        <dbReference type="ARBA" id="ARBA00048359"/>
    </source>
</evidence>
<accession>A0A3B0Q202</accession>
<keyword evidence="3" id="KW-0547">Nucleotide-binding</keyword>
<proteinExistence type="inferred from homology"/>
<dbReference type="Gene3D" id="3.40.50.620">
    <property type="entry name" value="HUPs"/>
    <property type="match status" value="1"/>
</dbReference>
<feature type="domain" description="Aminoacyl-tRNA synthetase class Ia" evidence="8">
    <location>
        <begin position="9"/>
        <end position="82"/>
    </location>
</feature>
<gene>
    <name evidence="9" type="primary">ileS_1</name>
    <name evidence="9" type="ORF">NCTC10132_00310</name>
</gene>
<evidence type="ECO:0000259" key="8">
    <source>
        <dbReference type="Pfam" id="PF00133"/>
    </source>
</evidence>
<dbReference type="GO" id="GO:0005524">
    <property type="term" value="F:ATP binding"/>
    <property type="evidence" value="ECO:0007669"/>
    <property type="project" value="UniProtKB-KW"/>
</dbReference>
<evidence type="ECO:0000256" key="1">
    <source>
        <dbReference type="ARBA" id="ARBA00006887"/>
    </source>
</evidence>
<evidence type="ECO:0000256" key="5">
    <source>
        <dbReference type="ARBA" id="ARBA00022917"/>
    </source>
</evidence>
<dbReference type="EC" id="6.1.1.5" evidence="9"/>
<dbReference type="EMBL" id="LS991951">
    <property type="protein sequence ID" value="SYV96956.1"/>
    <property type="molecule type" value="Genomic_DNA"/>
</dbReference>
<dbReference type="InterPro" id="IPR050081">
    <property type="entry name" value="Ile-tRNA_ligase"/>
</dbReference>
<name>A0A3B0Q202_9BACT</name>
<keyword evidence="10" id="KW-1185">Reference proteome</keyword>
<dbReference type="Proteomes" id="UP000257559">
    <property type="component" value="Chromosome"/>
</dbReference>
<sequence>MLSVANLNKEDLNAVTLRKRAAEYATEQIKNQKIQFASLQLFTDMNKVYITMDKKYEVEQLKVLKKLSLDGLVYKALKPVYW</sequence>
<dbReference type="KEGG" id="medw:NCTC10132_00310"/>
<organism evidence="9 10">
    <name type="scientific">Mycoplasmopsis edwardii</name>
    <dbReference type="NCBI Taxonomy" id="53558"/>
    <lineage>
        <taxon>Bacteria</taxon>
        <taxon>Bacillati</taxon>
        <taxon>Mycoplasmatota</taxon>
        <taxon>Mycoplasmoidales</taxon>
        <taxon>Metamycoplasmataceae</taxon>
        <taxon>Mycoplasmopsis</taxon>
    </lineage>
</organism>
<dbReference type="SUPFAM" id="SSF52374">
    <property type="entry name" value="Nucleotidylyl transferase"/>
    <property type="match status" value="1"/>
</dbReference>
<dbReference type="InterPro" id="IPR002300">
    <property type="entry name" value="aa-tRNA-synth_Ia"/>
</dbReference>
<protein>
    <submittedName>
        <fullName evidence="9">Isoleucine--tRNA ligase</fullName>
        <ecNumber evidence="9">6.1.1.5</ecNumber>
    </submittedName>
</protein>
<evidence type="ECO:0000313" key="10">
    <source>
        <dbReference type="Proteomes" id="UP000257559"/>
    </source>
</evidence>
<dbReference type="InterPro" id="IPR014729">
    <property type="entry name" value="Rossmann-like_a/b/a_fold"/>
</dbReference>
<comment type="similarity">
    <text evidence="1">Belongs to the class-I aminoacyl-tRNA synthetase family. IleS type 1 subfamily.</text>
</comment>
<comment type="catalytic activity">
    <reaction evidence="7">
        <text>tRNA(Ile) + L-isoleucine + ATP = L-isoleucyl-tRNA(Ile) + AMP + diphosphate</text>
        <dbReference type="Rhea" id="RHEA:11060"/>
        <dbReference type="Rhea" id="RHEA-COMP:9666"/>
        <dbReference type="Rhea" id="RHEA-COMP:9695"/>
        <dbReference type="ChEBI" id="CHEBI:30616"/>
        <dbReference type="ChEBI" id="CHEBI:33019"/>
        <dbReference type="ChEBI" id="CHEBI:58045"/>
        <dbReference type="ChEBI" id="CHEBI:78442"/>
        <dbReference type="ChEBI" id="CHEBI:78528"/>
        <dbReference type="ChEBI" id="CHEBI:456215"/>
        <dbReference type="EC" id="6.1.1.5"/>
    </reaction>
</comment>
<reference evidence="10" key="1">
    <citation type="submission" date="2018-06" db="EMBL/GenBank/DDBJ databases">
        <authorList>
            <consortium name="Pathogen Informatics"/>
        </authorList>
    </citation>
    <scope>NUCLEOTIDE SEQUENCE [LARGE SCALE GENOMIC DNA]</scope>
    <source>
        <strain evidence="10">NCTC10132</strain>
    </source>
</reference>
<evidence type="ECO:0000256" key="2">
    <source>
        <dbReference type="ARBA" id="ARBA00022598"/>
    </source>
</evidence>
<dbReference type="AlphaFoldDB" id="A0A3B0Q202"/>
<evidence type="ECO:0000256" key="6">
    <source>
        <dbReference type="ARBA" id="ARBA00023146"/>
    </source>
</evidence>
<dbReference type="PANTHER" id="PTHR42765:SF1">
    <property type="entry name" value="ISOLEUCINE--TRNA LIGASE, MITOCHONDRIAL"/>
    <property type="match status" value="1"/>
</dbReference>
<keyword evidence="2 9" id="KW-0436">Ligase</keyword>
<evidence type="ECO:0000256" key="4">
    <source>
        <dbReference type="ARBA" id="ARBA00022840"/>
    </source>
</evidence>
<dbReference type="GO" id="GO:0004822">
    <property type="term" value="F:isoleucine-tRNA ligase activity"/>
    <property type="evidence" value="ECO:0007669"/>
    <property type="project" value="UniProtKB-EC"/>
</dbReference>
<keyword evidence="4" id="KW-0067">ATP-binding</keyword>